<organism evidence="2 3">
    <name type="scientific">Hibiscus sabdariffa</name>
    <name type="common">roselle</name>
    <dbReference type="NCBI Taxonomy" id="183260"/>
    <lineage>
        <taxon>Eukaryota</taxon>
        <taxon>Viridiplantae</taxon>
        <taxon>Streptophyta</taxon>
        <taxon>Embryophyta</taxon>
        <taxon>Tracheophyta</taxon>
        <taxon>Spermatophyta</taxon>
        <taxon>Magnoliopsida</taxon>
        <taxon>eudicotyledons</taxon>
        <taxon>Gunneridae</taxon>
        <taxon>Pentapetalae</taxon>
        <taxon>rosids</taxon>
        <taxon>malvids</taxon>
        <taxon>Malvales</taxon>
        <taxon>Malvaceae</taxon>
        <taxon>Malvoideae</taxon>
        <taxon>Hibiscus</taxon>
    </lineage>
</organism>
<proteinExistence type="predicted"/>
<accession>A0ABR2C799</accession>
<sequence length="111" mass="12395">MAISEQTESMELATPQEQNQQAEFNQLDDHMYGAGTRESPVGGLSTHQEEVPEAINIRCARDTRNNALQELDQIQCVPEIGYEPSHASTSTSAPFYIEFTAYFVAPREWGS</sequence>
<dbReference type="EMBL" id="JBBPBM010000066">
    <property type="protein sequence ID" value="KAK8514739.1"/>
    <property type="molecule type" value="Genomic_DNA"/>
</dbReference>
<evidence type="ECO:0000313" key="2">
    <source>
        <dbReference type="EMBL" id="KAK8514739.1"/>
    </source>
</evidence>
<name>A0ABR2C799_9ROSI</name>
<evidence type="ECO:0000313" key="3">
    <source>
        <dbReference type="Proteomes" id="UP001472677"/>
    </source>
</evidence>
<protein>
    <submittedName>
        <fullName evidence="2">Uncharacterized protein</fullName>
    </submittedName>
</protein>
<keyword evidence="3" id="KW-1185">Reference proteome</keyword>
<dbReference type="Proteomes" id="UP001472677">
    <property type="component" value="Unassembled WGS sequence"/>
</dbReference>
<feature type="region of interest" description="Disordered" evidence="1">
    <location>
        <begin position="1"/>
        <end position="26"/>
    </location>
</feature>
<gene>
    <name evidence="2" type="ORF">V6N12_057635</name>
</gene>
<evidence type="ECO:0000256" key="1">
    <source>
        <dbReference type="SAM" id="MobiDB-lite"/>
    </source>
</evidence>
<comment type="caution">
    <text evidence="2">The sequence shown here is derived from an EMBL/GenBank/DDBJ whole genome shotgun (WGS) entry which is preliminary data.</text>
</comment>
<feature type="compositionally biased region" description="Polar residues" evidence="1">
    <location>
        <begin position="1"/>
        <end position="24"/>
    </location>
</feature>
<reference evidence="2 3" key="1">
    <citation type="journal article" date="2024" name="G3 (Bethesda)">
        <title>Genome assembly of Hibiscus sabdariffa L. provides insights into metabolisms of medicinal natural products.</title>
        <authorList>
            <person name="Kim T."/>
        </authorList>
    </citation>
    <scope>NUCLEOTIDE SEQUENCE [LARGE SCALE GENOMIC DNA]</scope>
    <source>
        <strain evidence="2">TK-2024</strain>
        <tissue evidence="2">Old leaves</tissue>
    </source>
</reference>